<dbReference type="OrthoDB" id="9795390at2"/>
<proteinExistence type="inferred from homology"/>
<evidence type="ECO:0000256" key="2">
    <source>
        <dbReference type="SAM" id="Phobius"/>
    </source>
</evidence>
<name>A0A2N5HH76_9BACI</name>
<keyword evidence="5" id="KW-1185">Reference proteome</keyword>
<gene>
    <name evidence="4" type="ORF">CVD27_11510</name>
</gene>
<comment type="similarity">
    <text evidence="1">Belongs to the protein kinase superfamily. ADCK protein kinase family.</text>
</comment>
<feature type="transmembrane region" description="Helical" evidence="2">
    <location>
        <begin position="500"/>
        <end position="522"/>
    </location>
</feature>
<sequence length="558" mass="63958">MGTNGIRRLNRYREIVSLLVKHGFGYIVQEVGLTDNLTMKDRLIADFKQGNSQEMGYRLRHLLEELGPTFIKLGQLLSIRSDLLPVEVIRELELLQDDVNQVPINEIKGKIQLELGRAVEEVFDCFHETPAGAASIGQVHEAKLPSGPRVMVKVQRPKIKETVYADLEILKDLSKMMENHYDWAEHYHITDLMNELAESIKTELDYMEEGRNTETIQFQFQNHTGIKVPEIYWDYTTAEILTMERLDGIKITEVQQLNLTQEEKRHVADLLIESFVTQILREGFFHGDPHPGNIFYIPETKQIGFIDLGQIGRLSSRKRYDVTTLMIGLMNEDTDLIVKAMYRLTYVPTSVDDKRFYDDIDRVSNKFSHTTLGEWDFGLTINELFSIAHNHQIYIPTDFMMLGKTLITLEGIIRDIDPSLNLLELAKPYSQQLLMERFNPVKFGKRLLNDAEDLTKSVTKIPGQIEEVLQKTSEGDLKVKISVHELEDIFAKIDRLSNKISFSVTLLAFSIVVLGLIVGATFGTNTILTSIHALEVGFIIAFLMFLWIIYSIIKTGRF</sequence>
<evidence type="ECO:0000256" key="1">
    <source>
        <dbReference type="ARBA" id="ARBA00009670"/>
    </source>
</evidence>
<dbReference type="Gene3D" id="1.10.510.10">
    <property type="entry name" value="Transferase(Phosphotransferase) domain 1"/>
    <property type="match status" value="1"/>
</dbReference>
<accession>A0A2N5HH76</accession>
<dbReference type="RefSeq" id="WP_101648043.1">
    <property type="nucleotide sequence ID" value="NZ_PGVE01000042.1"/>
</dbReference>
<evidence type="ECO:0000259" key="3">
    <source>
        <dbReference type="PROSITE" id="PS50011"/>
    </source>
</evidence>
<comment type="caution">
    <text evidence="4">The sequence shown here is derived from an EMBL/GenBank/DDBJ whole genome shotgun (WGS) entry which is preliminary data.</text>
</comment>
<dbReference type="GO" id="GO:0005524">
    <property type="term" value="F:ATP binding"/>
    <property type="evidence" value="ECO:0007669"/>
    <property type="project" value="InterPro"/>
</dbReference>
<dbReference type="InterPro" id="IPR011009">
    <property type="entry name" value="Kinase-like_dom_sf"/>
</dbReference>
<dbReference type="InterPro" id="IPR004147">
    <property type="entry name" value="ABC1_dom"/>
</dbReference>
<keyword evidence="2" id="KW-0472">Membrane</keyword>
<dbReference type="Proteomes" id="UP000234950">
    <property type="component" value="Unassembled WGS sequence"/>
</dbReference>
<feature type="domain" description="Protein kinase" evidence="3">
    <location>
        <begin position="125"/>
        <end position="491"/>
    </location>
</feature>
<dbReference type="SUPFAM" id="SSF56112">
    <property type="entry name" value="Protein kinase-like (PK-like)"/>
    <property type="match status" value="1"/>
</dbReference>
<protein>
    <submittedName>
        <fullName evidence="4">ABC transporter</fullName>
    </submittedName>
</protein>
<evidence type="ECO:0000313" key="4">
    <source>
        <dbReference type="EMBL" id="PLS04866.1"/>
    </source>
</evidence>
<reference evidence="4 5" key="1">
    <citation type="submission" date="2017-11" db="EMBL/GenBank/DDBJ databases">
        <title>Comparitive Functional Genomics of Dry Heat Resistant strains isolated from the Viking Spacecraft.</title>
        <authorList>
            <person name="Seuylemezian A."/>
            <person name="Cooper K."/>
            <person name="Vaishampayan P."/>
        </authorList>
    </citation>
    <scope>NUCLEOTIDE SEQUENCE [LARGE SCALE GENOMIC DNA]</scope>
    <source>
        <strain evidence="4 5">V32-6</strain>
    </source>
</reference>
<dbReference type="AlphaFoldDB" id="A0A2N5HH76"/>
<evidence type="ECO:0000313" key="5">
    <source>
        <dbReference type="Proteomes" id="UP000234950"/>
    </source>
</evidence>
<dbReference type="InterPro" id="IPR000719">
    <property type="entry name" value="Prot_kinase_dom"/>
</dbReference>
<organism evidence="4 5">
    <name type="scientific">Neobacillus cucumis</name>
    <dbReference type="NCBI Taxonomy" id="1740721"/>
    <lineage>
        <taxon>Bacteria</taxon>
        <taxon>Bacillati</taxon>
        <taxon>Bacillota</taxon>
        <taxon>Bacilli</taxon>
        <taxon>Bacillales</taxon>
        <taxon>Bacillaceae</taxon>
        <taxon>Neobacillus</taxon>
    </lineage>
</organism>
<dbReference type="PANTHER" id="PTHR10566">
    <property type="entry name" value="CHAPERONE-ACTIVITY OF BC1 COMPLEX CABC1 -RELATED"/>
    <property type="match status" value="1"/>
</dbReference>
<keyword evidence="2" id="KW-1133">Transmembrane helix</keyword>
<feature type="transmembrane region" description="Helical" evidence="2">
    <location>
        <begin position="534"/>
        <end position="553"/>
    </location>
</feature>
<dbReference type="EMBL" id="PGVE01000042">
    <property type="protein sequence ID" value="PLS04866.1"/>
    <property type="molecule type" value="Genomic_DNA"/>
</dbReference>
<dbReference type="Pfam" id="PF03109">
    <property type="entry name" value="ABC1"/>
    <property type="match status" value="1"/>
</dbReference>
<dbReference type="PROSITE" id="PS50011">
    <property type="entry name" value="PROTEIN_KINASE_DOM"/>
    <property type="match status" value="1"/>
</dbReference>
<keyword evidence="2" id="KW-0812">Transmembrane</keyword>
<dbReference type="CDD" id="cd05121">
    <property type="entry name" value="ABC1_ADCK3-like"/>
    <property type="match status" value="1"/>
</dbReference>
<dbReference type="PANTHER" id="PTHR10566:SF113">
    <property type="entry name" value="PROTEIN ACTIVITY OF BC1 COMPLEX KINASE 7, CHLOROPLASTIC"/>
    <property type="match status" value="1"/>
</dbReference>
<dbReference type="InterPro" id="IPR050154">
    <property type="entry name" value="UbiB_kinase"/>
</dbReference>
<dbReference type="GO" id="GO:0004672">
    <property type="term" value="F:protein kinase activity"/>
    <property type="evidence" value="ECO:0007669"/>
    <property type="project" value="InterPro"/>
</dbReference>